<evidence type="ECO:0000256" key="4">
    <source>
        <dbReference type="ARBA" id="ARBA00004496"/>
    </source>
</evidence>
<reference evidence="22" key="1">
    <citation type="journal article" date="2019" name="Int. J. Syst. Evol. Microbiol.">
        <title>The Global Catalogue of Microorganisms (GCM) 10K type strain sequencing project: providing services to taxonomists for standard genome sequencing and annotation.</title>
        <authorList>
            <consortium name="The Broad Institute Genomics Platform"/>
            <consortium name="The Broad Institute Genome Sequencing Center for Infectious Disease"/>
            <person name="Wu L."/>
            <person name="Ma J."/>
        </authorList>
    </citation>
    <scope>NUCLEOTIDE SEQUENCE [LARGE SCALE GENOMIC DNA]</scope>
    <source>
        <strain evidence="22">CGMCC 1.10188</strain>
    </source>
</reference>
<dbReference type="NCBIfam" id="TIGR01357">
    <property type="entry name" value="aroB"/>
    <property type="match status" value="1"/>
</dbReference>
<evidence type="ECO:0000256" key="3">
    <source>
        <dbReference type="ARBA" id="ARBA00003485"/>
    </source>
</evidence>
<dbReference type="EC" id="4.2.3.4" evidence="7 18"/>
<feature type="binding site" evidence="18">
    <location>
        <position position="274"/>
    </location>
    <ligand>
        <name>Zn(2+)</name>
        <dbReference type="ChEBI" id="CHEBI:29105"/>
    </ligand>
</feature>
<evidence type="ECO:0000256" key="15">
    <source>
        <dbReference type="ARBA" id="ARBA00023141"/>
    </source>
</evidence>
<dbReference type="EMBL" id="BMDZ01000008">
    <property type="protein sequence ID" value="GGB31451.1"/>
    <property type="molecule type" value="Genomic_DNA"/>
</dbReference>
<comment type="similarity">
    <text evidence="6 18">Belongs to the sugar phosphate cyclases superfamily. Dehydroquinate synthase family.</text>
</comment>
<comment type="cofactor">
    <cofactor evidence="18">
        <name>Co(2+)</name>
        <dbReference type="ChEBI" id="CHEBI:48828"/>
    </cofactor>
    <cofactor evidence="18">
        <name>Zn(2+)</name>
        <dbReference type="ChEBI" id="CHEBI:29105"/>
    </cofactor>
    <text evidence="18">Binds 1 divalent metal cation per subunit. Can use either Co(2+) or Zn(2+).</text>
</comment>
<evidence type="ECO:0000256" key="17">
    <source>
        <dbReference type="ARBA" id="ARBA00023285"/>
    </source>
</evidence>
<keyword evidence="13 18" id="KW-0862">Zinc</keyword>
<evidence type="ECO:0000256" key="12">
    <source>
        <dbReference type="ARBA" id="ARBA00022741"/>
    </source>
</evidence>
<organism evidence="21 22">
    <name type="scientific">Tistrella bauzanensis</name>
    <dbReference type="NCBI Taxonomy" id="657419"/>
    <lineage>
        <taxon>Bacteria</taxon>
        <taxon>Pseudomonadati</taxon>
        <taxon>Pseudomonadota</taxon>
        <taxon>Alphaproteobacteria</taxon>
        <taxon>Geminicoccales</taxon>
        <taxon>Geminicoccaceae</taxon>
        <taxon>Tistrella</taxon>
    </lineage>
</organism>
<evidence type="ECO:0000256" key="6">
    <source>
        <dbReference type="ARBA" id="ARBA00005412"/>
    </source>
</evidence>
<dbReference type="InterPro" id="IPR030963">
    <property type="entry name" value="DHQ_synth_fam"/>
</dbReference>
<keyword evidence="9 18" id="KW-0963">Cytoplasm</keyword>
<feature type="domain" description="3-dehydroquinate synthase C-terminal" evidence="20">
    <location>
        <begin position="208"/>
        <end position="357"/>
    </location>
</feature>
<comment type="caution">
    <text evidence="18">Lacks conserved residue(s) required for the propagation of feature annotation.</text>
</comment>
<keyword evidence="10 18" id="KW-0028">Amino-acid biosynthesis</keyword>
<sequence>MTAAASAIASLPPTGDLVTIPGIAAPARRVHVPLGDRAYDIMVGGGVLAATGRLVRDLTGARRAAVVTDETVATHHLARLRTALDDAGIDHQAIILPPGEGTKRFGELERLLDRLLASGIERGQPVIALGGGVVGDLSGFAAAVLRRGTCFVQVPTTLLAQVDSSVGGKTGINTPHGKNLIGAFHQPAVVIADTDLLSTLPARELRAGYAEVVKYGAIDDAPFFDWLETRGTEVLSTAGGARDQAVARSCAAKARIVAADETETGQRALLNLGHTFGHAFEAVAGYDGRLLHGEAVAIGMVLAFRLSVRRGLCPAADLERLTRHLAAAGLPVRPRDVTGVTWTVDGLMAPIAQDKKAREGRVRYILARGIGRSFIADDVAPAEVATLIGDVLAGRTDADTSDASPQIVSAG</sequence>
<evidence type="ECO:0000256" key="2">
    <source>
        <dbReference type="ARBA" id="ARBA00001911"/>
    </source>
</evidence>
<dbReference type="PANTHER" id="PTHR43622">
    <property type="entry name" value="3-DEHYDROQUINATE SYNTHASE"/>
    <property type="match status" value="1"/>
</dbReference>
<evidence type="ECO:0000256" key="5">
    <source>
        <dbReference type="ARBA" id="ARBA00004661"/>
    </source>
</evidence>
<feature type="binding site" evidence="18">
    <location>
        <position position="169"/>
    </location>
    <ligand>
        <name>NAD(+)</name>
        <dbReference type="ChEBI" id="CHEBI:57540"/>
    </ligand>
</feature>
<evidence type="ECO:0000256" key="1">
    <source>
        <dbReference type="ARBA" id="ARBA00001393"/>
    </source>
</evidence>
<keyword evidence="15 18" id="KW-0057">Aromatic amino acid biosynthesis</keyword>
<accession>A0ABQ1IBK8</accession>
<evidence type="ECO:0000256" key="13">
    <source>
        <dbReference type="ARBA" id="ARBA00022833"/>
    </source>
</evidence>
<comment type="caution">
    <text evidence="21">The sequence shown here is derived from an EMBL/GenBank/DDBJ whole genome shotgun (WGS) entry which is preliminary data.</text>
</comment>
<keyword evidence="11 18" id="KW-0479">Metal-binding</keyword>
<dbReference type="SUPFAM" id="SSF56796">
    <property type="entry name" value="Dehydroquinate synthase-like"/>
    <property type="match status" value="1"/>
</dbReference>
<evidence type="ECO:0000256" key="18">
    <source>
        <dbReference type="HAMAP-Rule" id="MF_00110"/>
    </source>
</evidence>
<evidence type="ECO:0000313" key="21">
    <source>
        <dbReference type="EMBL" id="GGB31451.1"/>
    </source>
</evidence>
<feature type="binding site" evidence="18">
    <location>
        <begin position="156"/>
        <end position="157"/>
    </location>
    <ligand>
        <name>NAD(+)</name>
        <dbReference type="ChEBI" id="CHEBI:57540"/>
    </ligand>
</feature>
<dbReference type="Gene3D" id="1.20.1090.10">
    <property type="entry name" value="Dehydroquinate synthase-like - alpha domain"/>
    <property type="match status" value="1"/>
</dbReference>
<dbReference type="PANTHER" id="PTHR43622:SF7">
    <property type="entry name" value="3-DEHYDROQUINATE SYNTHASE, CHLOROPLASTIC"/>
    <property type="match status" value="1"/>
</dbReference>
<dbReference type="Pfam" id="PF01761">
    <property type="entry name" value="DHQ_synthase"/>
    <property type="match status" value="1"/>
</dbReference>
<proteinExistence type="inferred from homology"/>
<dbReference type="RefSeq" id="WP_188575753.1">
    <property type="nucleotide sequence ID" value="NZ_BMDZ01000008.1"/>
</dbReference>
<comment type="cofactor">
    <cofactor evidence="2 18">
        <name>NAD(+)</name>
        <dbReference type="ChEBI" id="CHEBI:57540"/>
    </cofactor>
</comment>
<keyword evidence="16 18" id="KW-0456">Lyase</keyword>
<name>A0ABQ1IBK8_9PROT</name>
<dbReference type="Gene3D" id="3.40.50.1970">
    <property type="match status" value="1"/>
</dbReference>
<evidence type="ECO:0000256" key="7">
    <source>
        <dbReference type="ARBA" id="ARBA00013031"/>
    </source>
</evidence>
<comment type="subcellular location">
    <subcellularLocation>
        <location evidence="4 18">Cytoplasm</location>
    </subcellularLocation>
</comment>
<dbReference type="Proteomes" id="UP000603352">
    <property type="component" value="Unassembled WGS sequence"/>
</dbReference>
<dbReference type="InterPro" id="IPR050071">
    <property type="entry name" value="Dehydroquinate_synthase"/>
</dbReference>
<keyword evidence="17 18" id="KW-0170">Cobalt</keyword>
<dbReference type="PIRSF" id="PIRSF001455">
    <property type="entry name" value="DHQ_synth"/>
    <property type="match status" value="1"/>
</dbReference>
<dbReference type="InterPro" id="IPR016037">
    <property type="entry name" value="DHQ_synth_AroB"/>
</dbReference>
<keyword evidence="12 18" id="KW-0547">Nucleotide-binding</keyword>
<keyword evidence="14 18" id="KW-0520">NAD</keyword>
<comment type="pathway">
    <text evidence="5 18">Metabolic intermediate biosynthesis; chorismate biosynthesis; chorismate from D-erythrose 4-phosphate and phosphoenolpyruvate: step 2/7.</text>
</comment>
<evidence type="ECO:0000256" key="10">
    <source>
        <dbReference type="ARBA" id="ARBA00022605"/>
    </source>
</evidence>
<feature type="binding site" evidence="18">
    <location>
        <position position="292"/>
    </location>
    <ligand>
        <name>Zn(2+)</name>
        <dbReference type="ChEBI" id="CHEBI:29105"/>
    </ligand>
</feature>
<protein>
    <recommendedName>
        <fullName evidence="8 18">3-dehydroquinate synthase</fullName>
        <shortName evidence="18">DHQS</shortName>
        <ecNumber evidence="7 18">4.2.3.4</ecNumber>
    </recommendedName>
</protein>
<keyword evidence="22" id="KW-1185">Reference proteome</keyword>
<gene>
    <name evidence="18 21" type="primary">aroB</name>
    <name evidence="21" type="ORF">GCM10011505_11110</name>
</gene>
<comment type="function">
    <text evidence="3 18">Catalyzes the conversion of 3-deoxy-D-arabino-heptulosonate 7-phosphate (DAHP) to dehydroquinate (DHQ).</text>
</comment>
<feature type="binding site" evidence="18">
    <location>
        <position position="178"/>
    </location>
    <ligand>
        <name>NAD(+)</name>
        <dbReference type="ChEBI" id="CHEBI:57540"/>
    </ligand>
</feature>
<dbReference type="InterPro" id="IPR056179">
    <property type="entry name" value="DHQS_C"/>
</dbReference>
<dbReference type="CDD" id="cd08195">
    <property type="entry name" value="DHQS"/>
    <property type="match status" value="1"/>
</dbReference>
<feature type="domain" description="3-dehydroquinate synthase N-terminal" evidence="19">
    <location>
        <begin position="94"/>
        <end position="206"/>
    </location>
</feature>
<evidence type="ECO:0000259" key="19">
    <source>
        <dbReference type="Pfam" id="PF01761"/>
    </source>
</evidence>
<evidence type="ECO:0000256" key="16">
    <source>
        <dbReference type="ARBA" id="ARBA00023239"/>
    </source>
</evidence>
<dbReference type="InterPro" id="IPR030960">
    <property type="entry name" value="DHQS/DOIS_N"/>
</dbReference>
<evidence type="ECO:0000313" key="22">
    <source>
        <dbReference type="Proteomes" id="UP000603352"/>
    </source>
</evidence>
<feature type="binding site" evidence="18">
    <location>
        <begin position="132"/>
        <end position="136"/>
    </location>
    <ligand>
        <name>NAD(+)</name>
        <dbReference type="ChEBI" id="CHEBI:57540"/>
    </ligand>
</feature>
<evidence type="ECO:0000256" key="8">
    <source>
        <dbReference type="ARBA" id="ARBA00017684"/>
    </source>
</evidence>
<evidence type="ECO:0000256" key="14">
    <source>
        <dbReference type="ARBA" id="ARBA00023027"/>
    </source>
</evidence>
<evidence type="ECO:0000259" key="20">
    <source>
        <dbReference type="Pfam" id="PF24621"/>
    </source>
</evidence>
<dbReference type="HAMAP" id="MF_00110">
    <property type="entry name" value="DHQ_synthase"/>
    <property type="match status" value="1"/>
</dbReference>
<dbReference type="Pfam" id="PF24621">
    <property type="entry name" value="DHQS_C"/>
    <property type="match status" value="1"/>
</dbReference>
<evidence type="ECO:0000256" key="9">
    <source>
        <dbReference type="ARBA" id="ARBA00022490"/>
    </source>
</evidence>
<comment type="catalytic activity">
    <reaction evidence="1 18">
        <text>7-phospho-2-dehydro-3-deoxy-D-arabino-heptonate = 3-dehydroquinate + phosphate</text>
        <dbReference type="Rhea" id="RHEA:21968"/>
        <dbReference type="ChEBI" id="CHEBI:32364"/>
        <dbReference type="ChEBI" id="CHEBI:43474"/>
        <dbReference type="ChEBI" id="CHEBI:58394"/>
        <dbReference type="EC" id="4.2.3.4"/>
    </reaction>
</comment>
<evidence type="ECO:0000256" key="11">
    <source>
        <dbReference type="ARBA" id="ARBA00022723"/>
    </source>
</evidence>
<feature type="binding site" evidence="18">
    <location>
        <position position="211"/>
    </location>
    <ligand>
        <name>Zn(2+)</name>
        <dbReference type="ChEBI" id="CHEBI:29105"/>
    </ligand>
</feature>